<name>A0A9D4M658_DREPO</name>
<dbReference type="EMBL" id="JAIWYP010000002">
    <property type="protein sequence ID" value="KAH3870438.1"/>
    <property type="molecule type" value="Genomic_DNA"/>
</dbReference>
<proteinExistence type="predicted"/>
<keyword evidence="3" id="KW-1185">Reference proteome</keyword>
<evidence type="ECO:0000313" key="3">
    <source>
        <dbReference type="Proteomes" id="UP000828390"/>
    </source>
</evidence>
<comment type="caution">
    <text evidence="2">The sequence shown here is derived from an EMBL/GenBank/DDBJ whole genome shotgun (WGS) entry which is preliminary data.</text>
</comment>
<sequence length="74" mass="8445">MIILTIKQHIRYRQFKASNWTISPTWLPENSPWVGVRGRLRSRASSSGFRDRASHSQTPPTFSSDSAFPLLGTR</sequence>
<protein>
    <submittedName>
        <fullName evidence="2">Uncharacterized protein</fullName>
    </submittedName>
</protein>
<reference evidence="2" key="2">
    <citation type="submission" date="2020-11" db="EMBL/GenBank/DDBJ databases">
        <authorList>
            <person name="McCartney M.A."/>
            <person name="Auch B."/>
            <person name="Kono T."/>
            <person name="Mallez S."/>
            <person name="Becker A."/>
            <person name="Gohl D.M."/>
            <person name="Silverstein K.A.T."/>
            <person name="Koren S."/>
            <person name="Bechman K.B."/>
            <person name="Herman A."/>
            <person name="Abrahante J.E."/>
            <person name="Garbe J."/>
        </authorList>
    </citation>
    <scope>NUCLEOTIDE SEQUENCE</scope>
    <source>
        <strain evidence="2">Duluth1</strain>
        <tissue evidence="2">Whole animal</tissue>
    </source>
</reference>
<organism evidence="2 3">
    <name type="scientific">Dreissena polymorpha</name>
    <name type="common">Zebra mussel</name>
    <name type="synonym">Mytilus polymorpha</name>
    <dbReference type="NCBI Taxonomy" id="45954"/>
    <lineage>
        <taxon>Eukaryota</taxon>
        <taxon>Metazoa</taxon>
        <taxon>Spiralia</taxon>
        <taxon>Lophotrochozoa</taxon>
        <taxon>Mollusca</taxon>
        <taxon>Bivalvia</taxon>
        <taxon>Autobranchia</taxon>
        <taxon>Heteroconchia</taxon>
        <taxon>Euheterodonta</taxon>
        <taxon>Imparidentia</taxon>
        <taxon>Neoheterodontei</taxon>
        <taxon>Myida</taxon>
        <taxon>Dreissenoidea</taxon>
        <taxon>Dreissenidae</taxon>
        <taxon>Dreissena</taxon>
    </lineage>
</organism>
<feature type="compositionally biased region" description="Polar residues" evidence="1">
    <location>
        <begin position="55"/>
        <end position="66"/>
    </location>
</feature>
<dbReference type="Proteomes" id="UP000828390">
    <property type="component" value="Unassembled WGS sequence"/>
</dbReference>
<reference evidence="2" key="1">
    <citation type="journal article" date="2019" name="bioRxiv">
        <title>The Genome of the Zebra Mussel, Dreissena polymorpha: A Resource for Invasive Species Research.</title>
        <authorList>
            <person name="McCartney M.A."/>
            <person name="Auch B."/>
            <person name="Kono T."/>
            <person name="Mallez S."/>
            <person name="Zhang Y."/>
            <person name="Obille A."/>
            <person name="Becker A."/>
            <person name="Abrahante J.E."/>
            <person name="Garbe J."/>
            <person name="Badalamenti J.P."/>
            <person name="Herman A."/>
            <person name="Mangelson H."/>
            <person name="Liachko I."/>
            <person name="Sullivan S."/>
            <person name="Sone E.D."/>
            <person name="Koren S."/>
            <person name="Silverstein K.A.T."/>
            <person name="Beckman K.B."/>
            <person name="Gohl D.M."/>
        </authorList>
    </citation>
    <scope>NUCLEOTIDE SEQUENCE</scope>
    <source>
        <strain evidence="2">Duluth1</strain>
        <tissue evidence="2">Whole animal</tissue>
    </source>
</reference>
<accession>A0A9D4M658</accession>
<evidence type="ECO:0000256" key="1">
    <source>
        <dbReference type="SAM" id="MobiDB-lite"/>
    </source>
</evidence>
<dbReference type="AlphaFoldDB" id="A0A9D4M658"/>
<gene>
    <name evidence="2" type="ORF">DPMN_033625</name>
</gene>
<feature type="region of interest" description="Disordered" evidence="1">
    <location>
        <begin position="45"/>
        <end position="74"/>
    </location>
</feature>
<evidence type="ECO:0000313" key="2">
    <source>
        <dbReference type="EMBL" id="KAH3870438.1"/>
    </source>
</evidence>